<proteinExistence type="inferred from homology"/>
<evidence type="ECO:0000256" key="2">
    <source>
        <dbReference type="ARBA" id="ARBA00022980"/>
    </source>
</evidence>
<keyword evidence="6" id="KW-0699">rRNA-binding</keyword>
<dbReference type="HAMAP" id="MF_00360">
    <property type="entry name" value="Ribosomal_bS6"/>
    <property type="match status" value="1"/>
</dbReference>
<dbReference type="AlphaFoldDB" id="A0A150WQI3"/>
<comment type="function">
    <text evidence="4 6">Binds together with bS18 to 16S ribosomal RNA.</text>
</comment>
<keyword evidence="6" id="KW-0694">RNA-binding</keyword>
<dbReference type="Pfam" id="PF01250">
    <property type="entry name" value="Ribosomal_S6"/>
    <property type="match status" value="1"/>
</dbReference>
<evidence type="ECO:0000256" key="4">
    <source>
        <dbReference type="ARBA" id="ARBA00035104"/>
    </source>
</evidence>
<dbReference type="InterPro" id="IPR035980">
    <property type="entry name" value="Ribosomal_bS6_sf"/>
</dbReference>
<dbReference type="Gene3D" id="3.30.70.60">
    <property type="match status" value="1"/>
</dbReference>
<dbReference type="OrthoDB" id="9812702at2"/>
<comment type="caution">
    <text evidence="7">The sequence shown here is derived from an EMBL/GenBank/DDBJ whole genome shotgun (WGS) entry which is preliminary data.</text>
</comment>
<dbReference type="GO" id="GO:0003735">
    <property type="term" value="F:structural constituent of ribosome"/>
    <property type="evidence" value="ECO:0007669"/>
    <property type="project" value="InterPro"/>
</dbReference>
<evidence type="ECO:0000256" key="1">
    <source>
        <dbReference type="ARBA" id="ARBA00009512"/>
    </source>
</evidence>
<sequence length="154" mass="17475">MELSKTTAKMPYEVVVLMHPDATADEQKELFKKNKATIESFKGSINSLETWGKRTLATPIGKLKKAIYFHSTFEADTQAIAELERTMRINDKVLRFMHTRLDERVSLGKFLEGFKKGLAESAAREKEREAKMAARKAAFAAAKAERSDRYDKGE</sequence>
<reference evidence="7 8" key="1">
    <citation type="submission" date="2016-03" db="EMBL/GenBank/DDBJ databases">
        <authorList>
            <person name="Ploux O."/>
        </authorList>
    </citation>
    <scope>NUCLEOTIDE SEQUENCE [LARGE SCALE GENOMIC DNA]</scope>
    <source>
        <strain evidence="7 8">R0</strain>
    </source>
</reference>
<dbReference type="NCBIfam" id="TIGR00166">
    <property type="entry name" value="S6"/>
    <property type="match status" value="1"/>
</dbReference>
<dbReference type="EMBL" id="LUKE01000001">
    <property type="protein sequence ID" value="KYG66742.1"/>
    <property type="molecule type" value="Genomic_DNA"/>
</dbReference>
<dbReference type="PANTHER" id="PTHR21011">
    <property type="entry name" value="MITOCHONDRIAL 28S RIBOSOMAL PROTEIN S6"/>
    <property type="match status" value="1"/>
</dbReference>
<protein>
    <recommendedName>
        <fullName evidence="5 6">Small ribosomal subunit protein bS6</fullName>
    </recommendedName>
</protein>
<organism evidence="7 8">
    <name type="scientific">Bdellovibrio bacteriovorus</name>
    <dbReference type="NCBI Taxonomy" id="959"/>
    <lineage>
        <taxon>Bacteria</taxon>
        <taxon>Pseudomonadati</taxon>
        <taxon>Bdellovibrionota</taxon>
        <taxon>Bdellovibrionia</taxon>
        <taxon>Bdellovibrionales</taxon>
        <taxon>Pseudobdellovibrionaceae</taxon>
        <taxon>Bdellovibrio</taxon>
    </lineage>
</organism>
<dbReference type="GO" id="GO:0022627">
    <property type="term" value="C:cytosolic small ribosomal subunit"/>
    <property type="evidence" value="ECO:0007669"/>
    <property type="project" value="TreeGrafter"/>
</dbReference>
<evidence type="ECO:0000313" key="8">
    <source>
        <dbReference type="Proteomes" id="UP000075320"/>
    </source>
</evidence>
<keyword evidence="3 6" id="KW-0687">Ribonucleoprotein</keyword>
<evidence type="ECO:0000256" key="3">
    <source>
        <dbReference type="ARBA" id="ARBA00023274"/>
    </source>
</evidence>
<dbReference type="SUPFAM" id="SSF54995">
    <property type="entry name" value="Ribosomal protein S6"/>
    <property type="match status" value="1"/>
</dbReference>
<keyword evidence="2 6" id="KW-0689">Ribosomal protein</keyword>
<gene>
    <name evidence="6" type="primary">rpsF</name>
    <name evidence="7" type="ORF">AZI86_06775</name>
</gene>
<keyword evidence="8" id="KW-1185">Reference proteome</keyword>
<dbReference type="Proteomes" id="UP000075320">
    <property type="component" value="Unassembled WGS sequence"/>
</dbReference>
<evidence type="ECO:0000256" key="5">
    <source>
        <dbReference type="ARBA" id="ARBA00035294"/>
    </source>
</evidence>
<accession>A0A150WQI3</accession>
<dbReference type="RefSeq" id="WP_061834321.1">
    <property type="nucleotide sequence ID" value="NZ_LUKE01000001.1"/>
</dbReference>
<evidence type="ECO:0000256" key="6">
    <source>
        <dbReference type="HAMAP-Rule" id="MF_00360"/>
    </source>
</evidence>
<dbReference type="GO" id="GO:0070181">
    <property type="term" value="F:small ribosomal subunit rRNA binding"/>
    <property type="evidence" value="ECO:0007669"/>
    <property type="project" value="TreeGrafter"/>
</dbReference>
<evidence type="ECO:0000313" key="7">
    <source>
        <dbReference type="EMBL" id="KYG66742.1"/>
    </source>
</evidence>
<dbReference type="InterPro" id="IPR000529">
    <property type="entry name" value="Ribosomal_bS6"/>
</dbReference>
<dbReference type="InterPro" id="IPR014717">
    <property type="entry name" value="Transl_elong_EF1B/ribsomal_bS6"/>
</dbReference>
<dbReference type="InterPro" id="IPR020814">
    <property type="entry name" value="Ribosomal_S6_plastid/chlpt"/>
</dbReference>
<dbReference type="PANTHER" id="PTHR21011:SF1">
    <property type="entry name" value="SMALL RIBOSOMAL SUBUNIT PROTEIN BS6M"/>
    <property type="match status" value="1"/>
</dbReference>
<dbReference type="GO" id="GO:0006412">
    <property type="term" value="P:translation"/>
    <property type="evidence" value="ECO:0007669"/>
    <property type="project" value="UniProtKB-UniRule"/>
</dbReference>
<dbReference type="CDD" id="cd00473">
    <property type="entry name" value="bS6"/>
    <property type="match status" value="1"/>
</dbReference>
<name>A0A150WQI3_BDEBC</name>
<comment type="similarity">
    <text evidence="1 6">Belongs to the bacterial ribosomal protein bS6 family.</text>
</comment>